<keyword evidence="1" id="KW-1133">Transmembrane helix</keyword>
<evidence type="ECO:0000256" key="1">
    <source>
        <dbReference type="SAM" id="Phobius"/>
    </source>
</evidence>
<dbReference type="RefSeq" id="WP_189022523.1">
    <property type="nucleotide sequence ID" value="NZ_BMNE01000001.1"/>
</dbReference>
<organism evidence="2 3">
    <name type="scientific">Nocardia rhizosphaerihabitans</name>
    <dbReference type="NCBI Taxonomy" id="1691570"/>
    <lineage>
        <taxon>Bacteria</taxon>
        <taxon>Bacillati</taxon>
        <taxon>Actinomycetota</taxon>
        <taxon>Actinomycetes</taxon>
        <taxon>Mycobacteriales</taxon>
        <taxon>Nocardiaceae</taxon>
        <taxon>Nocardia</taxon>
    </lineage>
</organism>
<sequence>MDPAWIAVFGTLSGVVVSTVGGITTSSLTSRNQRLASQRQLESAADDKIRQEVRESFVDYLSAYTALRDRILVFRNECSEASTPATLIEAFAPSESTDFNRAFHTLQITASASVSAAADAAQAQLWDLAKAAEEHDSEAFERELAAGSPLRRALHAAMRTELGVRGDTALPSTQPRSRR</sequence>
<keyword evidence="1" id="KW-0472">Membrane</keyword>
<evidence type="ECO:0000313" key="3">
    <source>
        <dbReference type="Proteomes" id="UP000658127"/>
    </source>
</evidence>
<name>A0ABQ2K301_9NOCA</name>
<dbReference type="Proteomes" id="UP000658127">
    <property type="component" value="Unassembled WGS sequence"/>
</dbReference>
<gene>
    <name evidence="2" type="ORF">GCM10011610_00480</name>
</gene>
<protein>
    <recommendedName>
        <fullName evidence="4">Secreted protein</fullName>
    </recommendedName>
</protein>
<dbReference type="EMBL" id="BMNE01000001">
    <property type="protein sequence ID" value="GGN66006.1"/>
    <property type="molecule type" value="Genomic_DNA"/>
</dbReference>
<keyword evidence="1" id="KW-0812">Transmembrane</keyword>
<reference evidence="3" key="1">
    <citation type="journal article" date="2019" name="Int. J. Syst. Evol. Microbiol.">
        <title>The Global Catalogue of Microorganisms (GCM) 10K type strain sequencing project: providing services to taxonomists for standard genome sequencing and annotation.</title>
        <authorList>
            <consortium name="The Broad Institute Genomics Platform"/>
            <consortium name="The Broad Institute Genome Sequencing Center for Infectious Disease"/>
            <person name="Wu L."/>
            <person name="Ma J."/>
        </authorList>
    </citation>
    <scope>NUCLEOTIDE SEQUENCE [LARGE SCALE GENOMIC DNA]</scope>
    <source>
        <strain evidence="3">CGMCC 4.7329</strain>
    </source>
</reference>
<accession>A0ABQ2K301</accession>
<proteinExistence type="predicted"/>
<evidence type="ECO:0000313" key="2">
    <source>
        <dbReference type="EMBL" id="GGN66006.1"/>
    </source>
</evidence>
<evidence type="ECO:0008006" key="4">
    <source>
        <dbReference type="Google" id="ProtNLM"/>
    </source>
</evidence>
<feature type="transmembrane region" description="Helical" evidence="1">
    <location>
        <begin position="6"/>
        <end position="29"/>
    </location>
</feature>
<comment type="caution">
    <text evidence="2">The sequence shown here is derived from an EMBL/GenBank/DDBJ whole genome shotgun (WGS) entry which is preliminary data.</text>
</comment>
<keyword evidence="3" id="KW-1185">Reference proteome</keyword>